<dbReference type="Gene3D" id="3.50.50.60">
    <property type="entry name" value="FAD/NAD(P)-binding domain"/>
    <property type="match status" value="1"/>
</dbReference>
<feature type="region of interest" description="tRNA (mnm(5)s(2)U34)-methyltransferase" evidence="10">
    <location>
        <begin position="1"/>
        <end position="244"/>
    </location>
</feature>
<keyword evidence="3 10" id="KW-0285">Flavoprotein</keyword>
<dbReference type="HAMAP" id="MF_01102">
    <property type="entry name" value="MnmC"/>
    <property type="match status" value="1"/>
</dbReference>
<keyword evidence="2 10" id="KW-0489">Methyltransferase</keyword>
<dbReference type="GO" id="GO:0032259">
    <property type="term" value="P:methylation"/>
    <property type="evidence" value="ECO:0007669"/>
    <property type="project" value="UniProtKB-KW"/>
</dbReference>
<keyword evidence="8 10" id="KW-0560">Oxidoreductase</keyword>
<dbReference type="EC" id="1.5.-.-" evidence="10"/>
<evidence type="ECO:0000256" key="2">
    <source>
        <dbReference type="ARBA" id="ARBA00022603"/>
    </source>
</evidence>
<dbReference type="GO" id="GO:0002098">
    <property type="term" value="P:tRNA wobble uridine modification"/>
    <property type="evidence" value="ECO:0007669"/>
    <property type="project" value="TreeGrafter"/>
</dbReference>
<dbReference type="InterPro" id="IPR008471">
    <property type="entry name" value="MnmC-like_methylTransf"/>
</dbReference>
<keyword evidence="7 10" id="KW-0274">FAD</keyword>
<dbReference type="InterPro" id="IPR017610">
    <property type="entry name" value="tRNA_S-uridine_synth_MnmC_C"/>
</dbReference>
<reference evidence="13 14" key="1">
    <citation type="submission" date="2020-08" db="EMBL/GenBank/DDBJ databases">
        <title>Genomic Encyclopedia of Type Strains, Phase IV (KMG-IV): sequencing the most valuable type-strain genomes for metagenomic binning, comparative biology and taxonomic classification.</title>
        <authorList>
            <person name="Goeker M."/>
        </authorList>
    </citation>
    <scope>NUCLEOTIDE SEQUENCE [LARGE SCALE GENOMIC DNA]</scope>
    <source>
        <strain evidence="13 14">DSM 22975</strain>
    </source>
</reference>
<evidence type="ECO:0000259" key="11">
    <source>
        <dbReference type="Pfam" id="PF01266"/>
    </source>
</evidence>
<sequence>MQNSLQNAKLSWNEAGTPVSDSFGDVYFSNDNGLQETRYVFLNQNKLPDRWLNHDRDLFVIAETGFGTGLNFLATWQAFRHYKENEPEGKVSRLHFISFEKFPLTRQDLQQALMAWPELMPLSEQLITAYPAAVPGCQRLRFENGAIILDLWLGDVNDLLPQVYSPAGGLVDAWYLDGFAPSKNPDMWTENLFTNLYRLIRPEGTLATFTAAGFVRRGLADAEFEMAKIPGYGKKREMLAGRSQKMATPAYSPVSSIAIVGGGIASAYLSYLLTQRGYQVELFCADNHVAQAASGNPQGAIYPLLHKPTDSLSQFFAATFHFGQQLINEVNQQAPLTFSQCGVLLKAIDEKSSRKIRALLEAGFPEELIHGVEDDALFPQGGWVVPSELTEVLFRLAAATGLLKQHFNCEITAITKQQEQWSLITKSGEIRSASQVVLANGADIGNFEQTCGLPVTPVRGQISLLDATAYSEISSYVVCGDGYIVPARNGQQVIGATYVRHDKNRDVRAAEHLENKAKMQRTLSADMSQCSVIDGRAAIRGVTRDHLPLAGGLRTENELQDTVNNMPESGWLPHSDSGFFVLAGLGSRGLCSAPLAAELITALLLKEPLPCSLTILRDLDPQRRWLKPQWRKKQTG</sequence>
<feature type="region of interest" description="FAD-dependent cmnm(5)s(2)U34 oxidoreductase" evidence="10">
    <location>
        <begin position="260"/>
        <end position="636"/>
    </location>
</feature>
<dbReference type="NCBIfam" id="NF002481">
    <property type="entry name" value="PRK01747.1-2"/>
    <property type="match status" value="1"/>
</dbReference>
<evidence type="ECO:0000259" key="12">
    <source>
        <dbReference type="Pfam" id="PF05430"/>
    </source>
</evidence>
<dbReference type="GO" id="GO:0050660">
    <property type="term" value="F:flavin adenine dinucleotide binding"/>
    <property type="evidence" value="ECO:0007669"/>
    <property type="project" value="UniProtKB-UniRule"/>
</dbReference>
<dbReference type="InterPro" id="IPR023032">
    <property type="entry name" value="tRNA_MAMT_biosynth_bifunc_MnmC"/>
</dbReference>
<dbReference type="NCBIfam" id="NF033855">
    <property type="entry name" value="tRNA_MNMC2"/>
    <property type="match status" value="1"/>
</dbReference>
<comment type="similarity">
    <text evidence="10">In the N-terminal section; belongs to the methyltransferase superfamily. tRNA (mnm(5)s(2)U34)-methyltransferase family.</text>
</comment>
<dbReference type="PANTHER" id="PTHR13847:SF283">
    <property type="entry name" value="TRNA 5-METHYLAMINOMETHYL-2-THIOURIDINE BIOSYNTHESIS BIFUNCTIONAL PROTEIN MNMC"/>
    <property type="match status" value="1"/>
</dbReference>
<dbReference type="InterPro" id="IPR029063">
    <property type="entry name" value="SAM-dependent_MTases_sf"/>
</dbReference>
<proteinExistence type="inferred from homology"/>
<dbReference type="GO" id="GO:0016645">
    <property type="term" value="F:oxidoreductase activity, acting on the CH-NH group of donors"/>
    <property type="evidence" value="ECO:0007669"/>
    <property type="project" value="InterPro"/>
</dbReference>
<evidence type="ECO:0000256" key="3">
    <source>
        <dbReference type="ARBA" id="ARBA00022630"/>
    </source>
</evidence>
<dbReference type="GO" id="GO:0004808">
    <property type="term" value="F:tRNA (5-methylaminomethyl-2-thiouridylate)(34)-methyltransferase activity"/>
    <property type="evidence" value="ECO:0007669"/>
    <property type="project" value="UniProtKB-EC"/>
</dbReference>
<name>A0A841GHK4_9GAMM</name>
<keyword evidence="4 10" id="KW-0808">Transferase</keyword>
<evidence type="ECO:0000313" key="14">
    <source>
        <dbReference type="Proteomes" id="UP000585721"/>
    </source>
</evidence>
<dbReference type="RefSeq" id="WP_188025628.1">
    <property type="nucleotide sequence ID" value="NZ_JACHGR010000002.1"/>
</dbReference>
<keyword evidence="5 10" id="KW-0949">S-adenosyl-L-methionine</keyword>
<dbReference type="PANTHER" id="PTHR13847">
    <property type="entry name" value="SARCOSINE DEHYDROGENASE-RELATED"/>
    <property type="match status" value="1"/>
</dbReference>
<gene>
    <name evidence="10" type="primary">mnmC</name>
    <name evidence="13" type="ORF">HNR75_000697</name>
</gene>
<dbReference type="NCBIfam" id="TIGR03197">
    <property type="entry name" value="MnmC_Cterm"/>
    <property type="match status" value="1"/>
</dbReference>
<dbReference type="InterPro" id="IPR006076">
    <property type="entry name" value="FAD-dep_OxRdtase"/>
</dbReference>
<evidence type="ECO:0000256" key="6">
    <source>
        <dbReference type="ARBA" id="ARBA00022694"/>
    </source>
</evidence>
<keyword evidence="6 10" id="KW-0819">tRNA processing</keyword>
<dbReference type="Pfam" id="PF01266">
    <property type="entry name" value="DAO"/>
    <property type="match status" value="1"/>
</dbReference>
<dbReference type="Gene3D" id="3.40.50.150">
    <property type="entry name" value="Vaccinia Virus protein VP39"/>
    <property type="match status" value="1"/>
</dbReference>
<evidence type="ECO:0000256" key="4">
    <source>
        <dbReference type="ARBA" id="ARBA00022679"/>
    </source>
</evidence>
<dbReference type="GO" id="GO:0005737">
    <property type="term" value="C:cytoplasm"/>
    <property type="evidence" value="ECO:0007669"/>
    <property type="project" value="UniProtKB-SubCell"/>
</dbReference>
<dbReference type="InterPro" id="IPR036188">
    <property type="entry name" value="FAD/NAD-bd_sf"/>
</dbReference>
<organism evidence="13 14">
    <name type="scientific">Tolumonas osonensis</name>
    <dbReference type="NCBI Taxonomy" id="675874"/>
    <lineage>
        <taxon>Bacteria</taxon>
        <taxon>Pseudomonadati</taxon>
        <taxon>Pseudomonadota</taxon>
        <taxon>Gammaproteobacteria</taxon>
        <taxon>Aeromonadales</taxon>
        <taxon>Aeromonadaceae</taxon>
        <taxon>Tolumonas</taxon>
    </lineage>
</organism>
<protein>
    <recommendedName>
        <fullName evidence="10">tRNA 5-methylaminomethyl-2-thiouridine biosynthesis bifunctional protein MnmC</fullName>
        <shortName evidence="10">tRNA mnm(5)s(2)U biosynthesis bifunctional protein</shortName>
    </recommendedName>
    <domain>
        <recommendedName>
            <fullName evidence="10">tRNA (mnm(5)s(2)U34)-methyltransferase</fullName>
            <ecNumber evidence="10">2.1.1.61</ecNumber>
        </recommendedName>
    </domain>
    <domain>
        <recommendedName>
            <fullName evidence="10">FAD-dependent cmnm(5)s(2)U34 oxidoreductase</fullName>
            <ecNumber evidence="10">1.5.-.-</ecNumber>
        </recommendedName>
    </domain>
</protein>
<evidence type="ECO:0000256" key="10">
    <source>
        <dbReference type="HAMAP-Rule" id="MF_01102"/>
    </source>
</evidence>
<dbReference type="EC" id="2.1.1.61" evidence="10"/>
<evidence type="ECO:0000256" key="9">
    <source>
        <dbReference type="ARBA" id="ARBA00023268"/>
    </source>
</evidence>
<comment type="similarity">
    <text evidence="10">In the C-terminal section; belongs to the DAO family.</text>
</comment>
<comment type="subcellular location">
    <subcellularLocation>
        <location evidence="10">Cytoplasm</location>
    </subcellularLocation>
</comment>
<keyword evidence="9 10" id="KW-0511">Multifunctional enzyme</keyword>
<evidence type="ECO:0000256" key="1">
    <source>
        <dbReference type="ARBA" id="ARBA00022490"/>
    </source>
</evidence>
<comment type="cofactor">
    <cofactor evidence="10">
        <name>FAD</name>
        <dbReference type="ChEBI" id="CHEBI:57692"/>
    </cofactor>
</comment>
<feature type="domain" description="FAD dependent oxidoreductase" evidence="11">
    <location>
        <begin position="257"/>
        <end position="603"/>
    </location>
</feature>
<feature type="domain" description="MnmC-like methyltransferase" evidence="12">
    <location>
        <begin position="118"/>
        <end position="242"/>
    </location>
</feature>
<dbReference type="Proteomes" id="UP000585721">
    <property type="component" value="Unassembled WGS sequence"/>
</dbReference>
<comment type="caution">
    <text evidence="13">The sequence shown here is derived from an EMBL/GenBank/DDBJ whole genome shotgun (WGS) entry which is preliminary data.</text>
</comment>
<evidence type="ECO:0000256" key="5">
    <source>
        <dbReference type="ARBA" id="ARBA00022691"/>
    </source>
</evidence>
<evidence type="ECO:0000313" key="13">
    <source>
        <dbReference type="EMBL" id="MBB6054825.1"/>
    </source>
</evidence>
<comment type="catalytic activity">
    <reaction evidence="10">
        <text>5-aminomethyl-2-thiouridine(34) in tRNA + S-adenosyl-L-methionine = 5-methylaminomethyl-2-thiouridine(34) in tRNA + S-adenosyl-L-homocysteine + H(+)</text>
        <dbReference type="Rhea" id="RHEA:19569"/>
        <dbReference type="Rhea" id="RHEA-COMP:10195"/>
        <dbReference type="Rhea" id="RHEA-COMP:10197"/>
        <dbReference type="ChEBI" id="CHEBI:15378"/>
        <dbReference type="ChEBI" id="CHEBI:57856"/>
        <dbReference type="ChEBI" id="CHEBI:59789"/>
        <dbReference type="ChEBI" id="CHEBI:74454"/>
        <dbReference type="ChEBI" id="CHEBI:74455"/>
        <dbReference type="EC" id="2.1.1.61"/>
    </reaction>
</comment>
<evidence type="ECO:0000256" key="7">
    <source>
        <dbReference type="ARBA" id="ARBA00022827"/>
    </source>
</evidence>
<dbReference type="Gene3D" id="3.30.9.10">
    <property type="entry name" value="D-Amino Acid Oxidase, subunit A, domain 2"/>
    <property type="match status" value="1"/>
</dbReference>
<dbReference type="EMBL" id="JACHGR010000002">
    <property type="protein sequence ID" value="MBB6054825.1"/>
    <property type="molecule type" value="Genomic_DNA"/>
</dbReference>
<comment type="function">
    <text evidence="10">Catalyzes the last two steps in the biosynthesis of 5-methylaminomethyl-2-thiouridine (mnm(5)s(2)U) at the wobble position (U34) in tRNA. Catalyzes the FAD-dependent demodification of cmnm(5)s(2)U34 to nm(5)s(2)U34, followed by the transfer of a methyl group from S-adenosyl-L-methionine to nm(5)s(2)U34, to form mnm(5)s(2)U34.</text>
</comment>
<keyword evidence="14" id="KW-1185">Reference proteome</keyword>
<dbReference type="Pfam" id="PF05430">
    <property type="entry name" value="Methyltransf_30"/>
    <property type="match status" value="1"/>
</dbReference>
<evidence type="ECO:0000256" key="8">
    <source>
        <dbReference type="ARBA" id="ARBA00023002"/>
    </source>
</evidence>
<keyword evidence="1 10" id="KW-0963">Cytoplasm</keyword>
<dbReference type="InterPro" id="IPR047785">
    <property type="entry name" value="tRNA_MNMC2"/>
</dbReference>
<dbReference type="FunFam" id="3.40.50.150:FF:000107">
    <property type="entry name" value="tRNA 5-methylaminomethyl-2-thiouridine biosynthesis bifunctional protein MnmC"/>
    <property type="match status" value="1"/>
</dbReference>
<accession>A0A841GHK4</accession>
<dbReference type="AlphaFoldDB" id="A0A841GHK4"/>
<dbReference type="SUPFAM" id="SSF51905">
    <property type="entry name" value="FAD/NAD(P)-binding domain"/>
    <property type="match status" value="1"/>
</dbReference>